<name>A0ABY4R448_9GAMM</name>
<dbReference type="CDD" id="cd06532">
    <property type="entry name" value="Glyco_transf_25"/>
    <property type="match status" value="1"/>
</dbReference>
<organism evidence="2 3">
    <name type="scientific">Mixta hanseatica</name>
    <dbReference type="NCBI Taxonomy" id="2872648"/>
    <lineage>
        <taxon>Bacteria</taxon>
        <taxon>Pseudomonadati</taxon>
        <taxon>Pseudomonadota</taxon>
        <taxon>Gammaproteobacteria</taxon>
        <taxon>Enterobacterales</taxon>
        <taxon>Erwiniaceae</taxon>
        <taxon>Mixta</taxon>
    </lineage>
</organism>
<accession>A0ABY4R448</accession>
<protein>
    <submittedName>
        <fullName evidence="2">Glycosyltransferase family 25 protein</fullName>
    </submittedName>
</protein>
<dbReference type="EMBL" id="CP082904">
    <property type="protein sequence ID" value="UQY42689.1"/>
    <property type="molecule type" value="Genomic_DNA"/>
</dbReference>
<sequence length="248" mass="28169">MKVFVINLETDQVRREKTVKQCTLNNLKYEVIKGVDGRTLPSDILPLVTHDYPQCALTKGEIGCALSHLSIYARMIAENIPYALVLEDDALPGPELASHLAGLKTIISATRPEVFLLTGNSAYNPKLKKMDLHNNVYYRVAYGSGGYGYVINRSAAQEILKQNRPIIFEADRWPLFRLNGCLRVWCSKQAVITTSDVTRETSVLDSGRKQRFAARSAYINKFKRTIRFYQMRRIKDLLLNKTGLAQQR</sequence>
<dbReference type="InterPro" id="IPR002654">
    <property type="entry name" value="Glyco_trans_25"/>
</dbReference>
<dbReference type="Proteomes" id="UP001056635">
    <property type="component" value="Chromosome"/>
</dbReference>
<proteinExistence type="predicted"/>
<dbReference type="RefSeq" id="WP_249891346.1">
    <property type="nucleotide sequence ID" value="NZ_CP082904.1"/>
</dbReference>
<keyword evidence="3" id="KW-1185">Reference proteome</keyword>
<feature type="domain" description="Glycosyl transferase family 25" evidence="1">
    <location>
        <begin position="2"/>
        <end position="171"/>
    </location>
</feature>
<evidence type="ECO:0000259" key="1">
    <source>
        <dbReference type="Pfam" id="PF01755"/>
    </source>
</evidence>
<reference evidence="2" key="1">
    <citation type="submission" date="2021-09" db="EMBL/GenBank/DDBJ databases">
        <title>First case of bloodstream infection caused by Mixta hanseatica sp. nov., a member of the Erwiniaceae family.</title>
        <authorList>
            <person name="Both A."/>
            <person name="Huang J."/>
            <person name="Wenzel P."/>
            <person name="Aepfelbacher M."/>
            <person name="Rohde H."/>
            <person name="Christner M."/>
            <person name="Hentschke M."/>
        </authorList>
    </citation>
    <scope>NUCLEOTIDE SEQUENCE</scope>
    <source>
        <strain evidence="2">X22927</strain>
    </source>
</reference>
<evidence type="ECO:0000313" key="2">
    <source>
        <dbReference type="EMBL" id="UQY42689.1"/>
    </source>
</evidence>
<evidence type="ECO:0000313" key="3">
    <source>
        <dbReference type="Proteomes" id="UP001056635"/>
    </source>
</evidence>
<dbReference type="Pfam" id="PF01755">
    <property type="entry name" value="Glyco_transf_25"/>
    <property type="match status" value="1"/>
</dbReference>
<gene>
    <name evidence="2" type="ORF">K6958_12130</name>
</gene>